<dbReference type="Gene3D" id="1.20.1260.80">
    <property type="match status" value="1"/>
</dbReference>
<name>A0AAV7WKP6_PLEWA</name>
<dbReference type="Proteomes" id="UP001066276">
    <property type="component" value="Chromosome 1_1"/>
</dbReference>
<dbReference type="EMBL" id="JANPWB010000001">
    <property type="protein sequence ID" value="KAJ1213385.1"/>
    <property type="molecule type" value="Genomic_DNA"/>
</dbReference>
<evidence type="ECO:0000313" key="3">
    <source>
        <dbReference type="Proteomes" id="UP001066276"/>
    </source>
</evidence>
<gene>
    <name evidence="2" type="ORF">NDU88_001022</name>
</gene>
<dbReference type="SUPFAM" id="SSF57997">
    <property type="entry name" value="Tropomyosin"/>
    <property type="match status" value="1"/>
</dbReference>
<keyword evidence="1" id="KW-0175">Coiled coil</keyword>
<organism evidence="2 3">
    <name type="scientific">Pleurodeles waltl</name>
    <name type="common">Iberian ribbed newt</name>
    <dbReference type="NCBI Taxonomy" id="8319"/>
    <lineage>
        <taxon>Eukaryota</taxon>
        <taxon>Metazoa</taxon>
        <taxon>Chordata</taxon>
        <taxon>Craniata</taxon>
        <taxon>Vertebrata</taxon>
        <taxon>Euteleostomi</taxon>
        <taxon>Amphibia</taxon>
        <taxon>Batrachia</taxon>
        <taxon>Caudata</taxon>
        <taxon>Salamandroidea</taxon>
        <taxon>Salamandridae</taxon>
        <taxon>Pleurodelinae</taxon>
        <taxon>Pleurodeles</taxon>
    </lineage>
</organism>
<feature type="coiled-coil region" evidence="1">
    <location>
        <begin position="71"/>
        <end position="105"/>
    </location>
</feature>
<comment type="caution">
    <text evidence="2">The sequence shown here is derived from an EMBL/GenBank/DDBJ whole genome shotgun (WGS) entry which is preliminary data.</text>
</comment>
<proteinExistence type="predicted"/>
<protein>
    <submittedName>
        <fullName evidence="2">Uncharacterized protein</fullName>
    </submittedName>
</protein>
<reference evidence="2" key="1">
    <citation type="journal article" date="2022" name="bioRxiv">
        <title>Sequencing and chromosome-scale assembly of the giantPleurodeles waltlgenome.</title>
        <authorList>
            <person name="Brown T."/>
            <person name="Elewa A."/>
            <person name="Iarovenko S."/>
            <person name="Subramanian E."/>
            <person name="Araus A.J."/>
            <person name="Petzold A."/>
            <person name="Susuki M."/>
            <person name="Suzuki K.-i.T."/>
            <person name="Hayashi T."/>
            <person name="Toyoda A."/>
            <person name="Oliveira C."/>
            <person name="Osipova E."/>
            <person name="Leigh N.D."/>
            <person name="Simon A."/>
            <person name="Yun M.H."/>
        </authorList>
    </citation>
    <scope>NUCLEOTIDE SEQUENCE</scope>
    <source>
        <strain evidence="2">20211129_DDA</strain>
        <tissue evidence="2">Liver</tissue>
    </source>
</reference>
<dbReference type="AlphaFoldDB" id="A0AAV7WKP6"/>
<accession>A0AAV7WKP6</accession>
<evidence type="ECO:0000313" key="2">
    <source>
        <dbReference type="EMBL" id="KAJ1213385.1"/>
    </source>
</evidence>
<sequence>MKGKTDAKQAKLSFKGEKRICHGESEGIHGAISNSPPEEDLDELDLKEILLNVKTSLKTIDGKLDLLTARLDQVKQCVDMHESRLDNLETRISDIDDQQTESKEQLLKMDRILDIINAKNEDLEARSRRSILSIAGVPESTAISKMDDC</sequence>
<evidence type="ECO:0000256" key="1">
    <source>
        <dbReference type="SAM" id="Coils"/>
    </source>
</evidence>
<keyword evidence="3" id="KW-1185">Reference proteome</keyword>